<keyword evidence="2" id="KW-0547">Nucleotide-binding</keyword>
<dbReference type="InterPro" id="IPR001245">
    <property type="entry name" value="Ser-Thr/Tyr_kinase_cat_dom"/>
</dbReference>
<dbReference type="GeneID" id="8849893"/>
<dbReference type="Gene3D" id="1.10.510.10">
    <property type="entry name" value="Transferase(Phosphotransferase) domain 1"/>
    <property type="match status" value="1"/>
</dbReference>
<dbReference type="InterPro" id="IPR051681">
    <property type="entry name" value="Ser/Thr_Kinases-Pseudokinases"/>
</dbReference>
<dbReference type="InterPro" id="IPR011050">
    <property type="entry name" value="Pectin_lyase_fold/virulence"/>
</dbReference>
<dbReference type="RefSeq" id="XP_002681770.1">
    <property type="nucleotide sequence ID" value="XM_002681724.1"/>
</dbReference>
<dbReference type="GO" id="GO:0004674">
    <property type="term" value="F:protein serine/threonine kinase activity"/>
    <property type="evidence" value="ECO:0007669"/>
    <property type="project" value="TreeGrafter"/>
</dbReference>
<dbReference type="GO" id="GO:0005524">
    <property type="term" value="F:ATP binding"/>
    <property type="evidence" value="ECO:0007669"/>
    <property type="project" value="UniProtKB-KW"/>
</dbReference>
<dbReference type="InterPro" id="IPR002110">
    <property type="entry name" value="Ankyrin_rpt"/>
</dbReference>
<dbReference type="SMART" id="SM00220">
    <property type="entry name" value="S_TKc"/>
    <property type="match status" value="1"/>
</dbReference>
<keyword evidence="8" id="KW-1185">Reference proteome</keyword>
<protein>
    <submittedName>
        <fullName evidence="7">Tyrosine kinase</fullName>
    </submittedName>
</protein>
<keyword evidence="7" id="KW-0418">Kinase</keyword>
<evidence type="ECO:0000313" key="8">
    <source>
        <dbReference type="Proteomes" id="UP000006671"/>
    </source>
</evidence>
<accession>D2V2B3</accession>
<feature type="domain" description="Protein kinase" evidence="6">
    <location>
        <begin position="649"/>
        <end position="1036"/>
    </location>
</feature>
<name>D2V2B3_NAEGR</name>
<feature type="region of interest" description="Disordered" evidence="4">
    <location>
        <begin position="1253"/>
        <end position="1274"/>
    </location>
</feature>
<dbReference type="VEuPathDB" id="AmoebaDB:NAEGRDRAFT_78266"/>
<dbReference type="InterPro" id="IPR008271">
    <property type="entry name" value="Ser/Thr_kinase_AS"/>
</dbReference>
<evidence type="ECO:0000256" key="3">
    <source>
        <dbReference type="ARBA" id="ARBA00022840"/>
    </source>
</evidence>
<keyword evidence="5" id="KW-0472">Membrane</keyword>
<dbReference type="InterPro" id="IPR036770">
    <property type="entry name" value="Ankyrin_rpt-contain_sf"/>
</dbReference>
<dbReference type="SUPFAM" id="SSF48403">
    <property type="entry name" value="Ankyrin repeat"/>
    <property type="match status" value="1"/>
</dbReference>
<evidence type="ECO:0000256" key="1">
    <source>
        <dbReference type="ARBA" id="ARBA00005843"/>
    </source>
</evidence>
<keyword evidence="3" id="KW-0067">ATP-binding</keyword>
<dbReference type="InterPro" id="IPR000719">
    <property type="entry name" value="Prot_kinase_dom"/>
</dbReference>
<evidence type="ECO:0000259" key="6">
    <source>
        <dbReference type="PROSITE" id="PS50011"/>
    </source>
</evidence>
<reference evidence="7 8" key="1">
    <citation type="journal article" date="2010" name="Cell">
        <title>The genome of Naegleria gruberi illuminates early eukaryotic versatility.</title>
        <authorList>
            <person name="Fritz-Laylin L.K."/>
            <person name="Prochnik S.E."/>
            <person name="Ginger M.L."/>
            <person name="Dacks J.B."/>
            <person name="Carpenter M.L."/>
            <person name="Field M.C."/>
            <person name="Kuo A."/>
            <person name="Paredez A."/>
            <person name="Chapman J."/>
            <person name="Pham J."/>
            <person name="Shu S."/>
            <person name="Neupane R."/>
            <person name="Cipriano M."/>
            <person name="Mancuso J."/>
            <person name="Tu H."/>
            <person name="Salamov A."/>
            <person name="Lindquist E."/>
            <person name="Shapiro H."/>
            <person name="Lucas S."/>
            <person name="Grigoriev I.V."/>
            <person name="Cande W.Z."/>
            <person name="Fulton C."/>
            <person name="Rokhsar D.S."/>
            <person name="Dawson S.C."/>
        </authorList>
    </citation>
    <scope>NUCLEOTIDE SEQUENCE [LARGE SCALE GENOMIC DNA]</scope>
    <source>
        <strain evidence="7 8">NEG-M</strain>
    </source>
</reference>
<keyword evidence="5" id="KW-1133">Transmembrane helix</keyword>
<evidence type="ECO:0000256" key="5">
    <source>
        <dbReference type="SAM" id="Phobius"/>
    </source>
</evidence>
<dbReference type="PANTHER" id="PTHR44329:SF298">
    <property type="entry name" value="MIXED LINEAGE KINASE DOMAIN-LIKE PROTEIN"/>
    <property type="match status" value="1"/>
</dbReference>
<feature type="compositionally biased region" description="Acidic residues" evidence="4">
    <location>
        <begin position="1261"/>
        <end position="1274"/>
    </location>
</feature>
<organism evidence="8">
    <name type="scientific">Naegleria gruberi</name>
    <name type="common">Amoeba</name>
    <dbReference type="NCBI Taxonomy" id="5762"/>
    <lineage>
        <taxon>Eukaryota</taxon>
        <taxon>Discoba</taxon>
        <taxon>Heterolobosea</taxon>
        <taxon>Tetramitia</taxon>
        <taxon>Eutetramitia</taxon>
        <taxon>Vahlkampfiidae</taxon>
        <taxon>Naegleria</taxon>
    </lineage>
</organism>
<dbReference type="STRING" id="5762.D2V2B3"/>
<dbReference type="PROSITE" id="PS50011">
    <property type="entry name" value="PROTEIN_KINASE_DOM"/>
    <property type="match status" value="1"/>
</dbReference>
<dbReference type="PROSITE" id="PS00108">
    <property type="entry name" value="PROTEIN_KINASE_ST"/>
    <property type="match status" value="1"/>
</dbReference>
<dbReference type="SUPFAM" id="SSF56112">
    <property type="entry name" value="Protein kinase-like (PK-like)"/>
    <property type="match status" value="1"/>
</dbReference>
<sequence>MNFVQAPFYKIQNSRVKNCLVNPTFALSVSNSVLSDVEVYASITVHIHNSQLIYVGLTIESADIVEIVNTSMVVEAHNKFDINNVQLFNMSRVEFSIGLHWKMNLRSIQQFNFIDSYIGFSEHAVSTDYFVFDLEIVFTVNLKGLKVKDMGGNAFTIRYSSSISLKDLEMVENRCGVGQKSLIHISHASSVELLNSNFKDNGCSAIFVENVKSLSCGSSTFINNGKTTNGGAISGTGIQILDIVSSSFIANKAIGGSGGALYFNNIGVGGIHKCLLEKNRASVSGGALFYRGGTEYVSGLIINECIFIENSLDSMSNSTISTEFVDCKGTGGAFSVKQLGFLGSTVISGNRATWGGGGFYFSTSFHVENTTIIDNIASFAGAGLFVTSHVDTLNFLNNITIHGNQASVYGNSFASPIKSILDFEITFFDIDGKISSVVKNPKSIQVFFGQRMDLKFLQMADVLGNEFALMQERIQIFDFFYDFEITKFALPNGIGLQIRKRFRDIPHRNSLTLSLITESLSIDLVFRDCPSGYELGESECVKSFPTAMVVSLSILGLLIAVIVGGVFGFLFSKIVKKISYMRARVSILTKREQADEDIGRKLLESPFQSYGEEVHTRDSMSLSADFSVNNTPRTKLKKISKFIINSEDLTFSKKIAEGGFGSVYLAKWNVSTDVAVKSFHQNSENTDEEEFEKEVALLVNLRNPHIVSFYGICITETKKFMVVEYMDKGSLDKIIYESKCGRENISFKQKLRILIDVASGMKYLHGLNPVIIHRDLKPANILINSSGKAKVCDFGLSKTINNGSRHSLYTATVGTLLYMSPEMINSDMKKQSDLLHKIDVYSFAIVMFELFFEENPFLNEESRKIHYFSPPLENERVNAFNIIFKVSNDGLRPKIPFTTRIQLRRRMNGPFGLDITSASNLLEMIHDRVGEAILTPIKETIPQYHKDKSKYTNYAQAYWNNGMAKFPKVENLDPKVYSSSVDFEAAEGEKMTPLSKIWTDADRKKSEEKTIVEKSADESSEKLEELCELIREHFDFELKFHIITMIPTSSKLPFERESSTIFQFKKYFSNTPNNFCTETIDSVFVTYHKYRAISKTFNTRMQEYLMNECDSLNIASIFIRFYSPRTNAFEPENNIDLFLSKYAHLLCFINAKKRYHSKKLDHFEDEGIYKNCPKVYGCLKSNWSEMFLLKTDTETGTFTIGGSIPSYRLNYYNNNVDDLDIEVDEETKKEAKTDEKLEKEETLEVDVEEDTFLQVDKKESQDEEAQDEETTEADLVDELNQQTMNNNYMISNFSRLVTQSSKKDKIKKRPKGADIVLELDTTEIGLDLLNDNFDNMEPSELYKKYFPEGIPRMNHEFILTPHTLAYSPVYTYETYLCALVRLSLRKALPDLFSEWHEETYKLFKSISLINFQSYNFLNNILLHILLENGKTIPKIVDPSLVKGTVCGSHIEEITFVNFVLDNLSFVFSNDRSFYPNAGKLDGLSKDPLAIKSYFDFEELQEFDSVSKNLLRSCFANNVKKVKLAPYGDYVYSLGTEIGYLATLFPNMKEISFLGKTRENSDSNTQMTNVYTSTTADIESAKDVLKKFYDKFYFLFEGKPQKVVDTLKDGFTNNDDDNQETPADITGALTVRPMLDREDEKRLVIRAILVAQLDKDLIGPITAMTEQRLEFLPLINQLLTQSPGLSIIKKKEIIDYCIKSKIPYSAIDTYNYEHIEEKRVIEEYLIYHNNKSEESLLHPDSIIYDGSFHWCHVLLYFGMNIFKNPHVFEEFMFSVMVGKCSKINGYYLDKTILLDLYMAKLFYENGSIELLAQSLSQISDFQGLDNLEETLKKVEADSNCTEELSTDQKVRALQVFFRYFTKPKSHPDYEKQKVQITTDKLIAMLTSSYDDIRLIDNLVTLCTCLGKFREVFGGITYMQSAKSTPDPYSEDFSKTYCNFLDSTDEVKFNRQATLVQMIYNGQISDLNQTVPAFELDQKAMLFESPRIIETSILNLLMASMVRSVPFVLTLIENMSPEDLLYRDDNGYTCLTILASQRTGIPTEIITAVLDKQPKLINIPTLRLMTPLHLACLDPSNIGLAKLLVTKYGADVNAINAFGLTPYEIASIMYLKDLFPSRSVLSSFLKKNYDNMSWLKPTTNLSKKEILKQMIANRNY</sequence>
<dbReference type="InterPro" id="IPR011009">
    <property type="entry name" value="Kinase-like_dom_sf"/>
</dbReference>
<evidence type="ECO:0000256" key="4">
    <source>
        <dbReference type="SAM" id="MobiDB-lite"/>
    </source>
</evidence>
<dbReference type="Gene3D" id="1.25.40.20">
    <property type="entry name" value="Ankyrin repeat-containing domain"/>
    <property type="match status" value="1"/>
</dbReference>
<feature type="transmembrane region" description="Helical" evidence="5">
    <location>
        <begin position="548"/>
        <end position="572"/>
    </location>
</feature>
<evidence type="ECO:0000256" key="2">
    <source>
        <dbReference type="ARBA" id="ARBA00022741"/>
    </source>
</evidence>
<evidence type="ECO:0000313" key="7">
    <source>
        <dbReference type="EMBL" id="EFC49026.1"/>
    </source>
</evidence>
<dbReference type="InParanoid" id="D2V2B3"/>
<keyword evidence="5" id="KW-0812">Transmembrane</keyword>
<dbReference type="OrthoDB" id="10369182at2759"/>
<proteinExistence type="inferred from homology"/>
<dbReference type="Pfam" id="PF13857">
    <property type="entry name" value="Ank_5"/>
    <property type="match status" value="1"/>
</dbReference>
<gene>
    <name evidence="7" type="ORF">NAEGRDRAFT_78266</name>
</gene>
<dbReference type="Proteomes" id="UP000006671">
    <property type="component" value="Unassembled WGS sequence"/>
</dbReference>
<dbReference type="SUPFAM" id="SSF51126">
    <property type="entry name" value="Pectin lyase-like"/>
    <property type="match status" value="1"/>
</dbReference>
<keyword evidence="7" id="KW-0808">Transferase</keyword>
<dbReference type="eggNOG" id="KOG0192">
    <property type="taxonomic scope" value="Eukaryota"/>
</dbReference>
<comment type="similarity">
    <text evidence="1">Belongs to the protein kinase superfamily. TKL Ser/Thr protein kinase family.</text>
</comment>
<dbReference type="EMBL" id="GG738849">
    <property type="protein sequence ID" value="EFC49026.1"/>
    <property type="molecule type" value="Genomic_DNA"/>
</dbReference>
<dbReference type="KEGG" id="ngr:NAEGRDRAFT_78266"/>
<dbReference type="PANTHER" id="PTHR44329">
    <property type="entry name" value="SERINE/THREONINE-PROTEIN KINASE TNNI3K-RELATED"/>
    <property type="match status" value="1"/>
</dbReference>
<dbReference type="Pfam" id="PF07714">
    <property type="entry name" value="PK_Tyr_Ser-Thr"/>
    <property type="match status" value="1"/>
</dbReference>